<sequence>MNERQQQQHDFDKSQRPLIVGDANQCPLPPSELSNIDRDSHYVVKTIDSGLTAEIFHLVIDGKDYTLKKRREQAKVKNLDGKYSFLNEVLCRQRFESLKSDPNTAPFFENIISTIYADYRLGIILSPWIDGTHIQRLDAQLIRQLFTTLEAIERQGIMEWDLCGGNLLVDSNDKVWLFDFGYMYPFNPLTEFNSNGLSDPIFHFVERFETRFFFGWLLENKLDTEEQLALYKMLKEQGVESYQTKLEWLTTHSAKPEIIEHFSSIITKWKSALACNQALQLQFTLDAFRSHVLDIEDDLHGQSCTPTTLKRIRFVYQELESNFEILEKTGQLFYANAGLSQSKLLTLYKEKYQQALDFQVKVKPSGPYIRR</sequence>
<keyword evidence="2" id="KW-1185">Reference proteome</keyword>
<name>A0A7Z2YEV6_9VIBR</name>
<keyword evidence="1" id="KW-0808">Transferase</keyword>
<proteinExistence type="predicted"/>
<gene>
    <name evidence="1" type="ORF">GT360_14955</name>
</gene>
<dbReference type="EMBL" id="CP047476">
    <property type="protein sequence ID" value="QIA64862.1"/>
    <property type="molecule type" value="Genomic_DNA"/>
</dbReference>
<reference evidence="1 2" key="1">
    <citation type="submission" date="2020-01" db="EMBL/GenBank/DDBJ databases">
        <title>Whole genome and functional gene identification of agarase of Vibrio HN897.</title>
        <authorList>
            <person name="Liu Y."/>
            <person name="Zhao Z."/>
        </authorList>
    </citation>
    <scope>NUCLEOTIDE SEQUENCE [LARGE SCALE GENOMIC DNA]</scope>
    <source>
        <strain evidence="1 2">HN897</strain>
    </source>
</reference>
<dbReference type="InterPro" id="IPR011009">
    <property type="entry name" value="Kinase-like_dom_sf"/>
</dbReference>
<protein>
    <submittedName>
        <fullName evidence="1">Phosphotransferase</fullName>
    </submittedName>
</protein>
<dbReference type="SUPFAM" id="SSF56112">
    <property type="entry name" value="Protein kinase-like (PK-like)"/>
    <property type="match status" value="1"/>
</dbReference>
<organism evidence="1 2">
    <name type="scientific">Vibrio astriarenae</name>
    <dbReference type="NCBI Taxonomy" id="1481923"/>
    <lineage>
        <taxon>Bacteria</taxon>
        <taxon>Pseudomonadati</taxon>
        <taxon>Pseudomonadota</taxon>
        <taxon>Gammaproteobacteria</taxon>
        <taxon>Vibrionales</taxon>
        <taxon>Vibrionaceae</taxon>
        <taxon>Vibrio</taxon>
    </lineage>
</organism>
<dbReference type="RefSeq" id="WP_164649762.1">
    <property type="nucleotide sequence ID" value="NZ_CP047476.1"/>
</dbReference>
<dbReference type="AlphaFoldDB" id="A0A7Z2YEV6"/>
<dbReference type="GO" id="GO:0016740">
    <property type="term" value="F:transferase activity"/>
    <property type="evidence" value="ECO:0007669"/>
    <property type="project" value="UniProtKB-KW"/>
</dbReference>
<accession>A0A7Z2YEV6</accession>
<evidence type="ECO:0000313" key="2">
    <source>
        <dbReference type="Proteomes" id="UP000464262"/>
    </source>
</evidence>
<dbReference type="KEGG" id="vas:GT360_14955"/>
<evidence type="ECO:0000313" key="1">
    <source>
        <dbReference type="EMBL" id="QIA64862.1"/>
    </source>
</evidence>
<dbReference type="Proteomes" id="UP000464262">
    <property type="component" value="Chromosome 2"/>
</dbReference>